<dbReference type="OrthoDB" id="4828144at2"/>
<evidence type="ECO:0000259" key="2">
    <source>
        <dbReference type="Pfam" id="PF08940"/>
    </source>
</evidence>
<dbReference type="STRING" id="1798228.SAMN05216574_106181"/>
<feature type="domain" description="DUF1918" evidence="2">
    <location>
        <begin position="1"/>
        <end position="58"/>
    </location>
</feature>
<dbReference type="RefSeq" id="WP_092196913.1">
    <property type="nucleotide sequence ID" value="NZ_FOND01000006.1"/>
</dbReference>
<dbReference type="EMBL" id="FOND01000006">
    <property type="protein sequence ID" value="SFE85728.1"/>
    <property type="molecule type" value="Genomic_DNA"/>
</dbReference>
<keyword evidence="4" id="KW-1185">Reference proteome</keyword>
<dbReference type="AlphaFoldDB" id="A0A1I2DZ93"/>
<dbReference type="Proteomes" id="UP000198589">
    <property type="component" value="Unassembled WGS sequence"/>
</dbReference>
<evidence type="ECO:0000256" key="1">
    <source>
        <dbReference type="SAM" id="MobiDB-lite"/>
    </source>
</evidence>
<reference evidence="4" key="1">
    <citation type="submission" date="2016-10" db="EMBL/GenBank/DDBJ databases">
        <authorList>
            <person name="Varghese N."/>
            <person name="Submissions S."/>
        </authorList>
    </citation>
    <scope>NUCLEOTIDE SEQUENCE [LARGE SCALE GENOMIC DNA]</scope>
    <source>
        <strain evidence="4">DSM 46838</strain>
    </source>
</reference>
<accession>A0A1I2DZ93</accession>
<evidence type="ECO:0000313" key="4">
    <source>
        <dbReference type="Proteomes" id="UP000198589"/>
    </source>
</evidence>
<dbReference type="InterPro" id="IPR015035">
    <property type="entry name" value="DUF1918"/>
</dbReference>
<dbReference type="SUPFAM" id="SSF50118">
    <property type="entry name" value="Cell growth inhibitor/plasmid maintenance toxic component"/>
    <property type="match status" value="1"/>
</dbReference>
<dbReference type="Pfam" id="PF08940">
    <property type="entry name" value="DUF1918"/>
    <property type="match status" value="1"/>
</dbReference>
<feature type="region of interest" description="Disordered" evidence="1">
    <location>
        <begin position="53"/>
        <end position="74"/>
    </location>
</feature>
<evidence type="ECO:0000313" key="3">
    <source>
        <dbReference type="EMBL" id="SFE85728.1"/>
    </source>
</evidence>
<dbReference type="Gene3D" id="2.30.30.440">
    <property type="entry name" value="Domain of unknown function DUF1918"/>
    <property type="match status" value="1"/>
</dbReference>
<organism evidence="3 4">
    <name type="scientific">Blastococcus tunisiensis</name>
    <dbReference type="NCBI Taxonomy" id="1798228"/>
    <lineage>
        <taxon>Bacteria</taxon>
        <taxon>Bacillati</taxon>
        <taxon>Actinomycetota</taxon>
        <taxon>Actinomycetes</taxon>
        <taxon>Geodermatophilales</taxon>
        <taxon>Geodermatophilaceae</taxon>
        <taxon>Blastococcus</taxon>
    </lineage>
</organism>
<gene>
    <name evidence="3" type="ORF">SAMN05216574_106181</name>
</gene>
<protein>
    <recommendedName>
        <fullName evidence="2">DUF1918 domain-containing protein</fullName>
    </recommendedName>
</protein>
<proteinExistence type="predicted"/>
<name>A0A1I2DZ93_9ACTN</name>
<sequence length="74" mass="8109">MRAQVGHWIVVHGRTLDAPVREGRIDELLHADGSPPYLVHWLDDDRRSVVFPGPDATIVPQRPHAARSAPADGG</sequence>